<evidence type="ECO:0000313" key="2">
    <source>
        <dbReference type="EMBL" id="ACG42941.1"/>
    </source>
</evidence>
<proteinExistence type="evidence at transcript level"/>
<sequence>MAEHTSSSSVACGTSVELPTPAATPSPSPPWISPSLHLSFQPWMPPLPGTLISTGARPSSSFNHGRGPLLPTAGRRGGASYTSCDFLVLALALGHGAAAATTLLRVAPSTGSMKYRSELQLDLHSPCATSQTPLVVDVVLHASRVLRKSQVHGQHMHNSNPIGQVLNSCWDEGSSSTSTFTLIITLPRHNHDLIRNFLSRMFVFN</sequence>
<dbReference type="AlphaFoldDB" id="B6U0Q8"/>
<feature type="compositionally biased region" description="Polar residues" evidence="1">
    <location>
        <begin position="1"/>
        <end position="12"/>
    </location>
</feature>
<dbReference type="EMBL" id="EU970823">
    <property type="protein sequence ID" value="ACG42941.1"/>
    <property type="molecule type" value="mRNA"/>
</dbReference>
<protein>
    <submittedName>
        <fullName evidence="2">Uncharacterized protein</fullName>
    </submittedName>
</protein>
<feature type="region of interest" description="Disordered" evidence="1">
    <location>
        <begin position="1"/>
        <end position="30"/>
    </location>
</feature>
<evidence type="ECO:0000256" key="1">
    <source>
        <dbReference type="SAM" id="MobiDB-lite"/>
    </source>
</evidence>
<reference evidence="2" key="1">
    <citation type="journal article" date="2009" name="Plant Mol. Biol.">
        <title>Insights into corn genes derived from large-scale cDNA sequencing.</title>
        <authorList>
            <person name="Alexandrov N.N."/>
            <person name="Brover V.V."/>
            <person name="Freidin S."/>
            <person name="Troukhan M.E."/>
            <person name="Tatarinova T.V."/>
            <person name="Zhang H."/>
            <person name="Swaller T.J."/>
            <person name="Lu Y.P."/>
            <person name="Bouck J."/>
            <person name="Flavell R.B."/>
            <person name="Feldmann K.A."/>
        </authorList>
    </citation>
    <scope>NUCLEOTIDE SEQUENCE</scope>
</reference>
<name>B6U0Q8_MAIZE</name>
<accession>B6U0Q8</accession>
<organism evidence="2">
    <name type="scientific">Zea mays</name>
    <name type="common">Maize</name>
    <dbReference type="NCBI Taxonomy" id="4577"/>
    <lineage>
        <taxon>Eukaryota</taxon>
        <taxon>Viridiplantae</taxon>
        <taxon>Streptophyta</taxon>
        <taxon>Embryophyta</taxon>
        <taxon>Tracheophyta</taxon>
        <taxon>Spermatophyta</taxon>
        <taxon>Magnoliopsida</taxon>
        <taxon>Liliopsida</taxon>
        <taxon>Poales</taxon>
        <taxon>Poaceae</taxon>
        <taxon>PACMAD clade</taxon>
        <taxon>Panicoideae</taxon>
        <taxon>Andropogonodae</taxon>
        <taxon>Andropogoneae</taxon>
        <taxon>Tripsacinae</taxon>
        <taxon>Zea</taxon>
    </lineage>
</organism>